<protein>
    <submittedName>
        <fullName evidence="1">Uncharacterized protein</fullName>
    </submittedName>
</protein>
<dbReference type="Proteomes" id="UP000266701">
    <property type="component" value="Unassembled WGS sequence"/>
</dbReference>
<sequence length="117" mass="13522">MNNSGFTQLVNTSTGEVIAQREGNLIDECKKIWLVEMGREIIHVSHSDYVHPFKFFTAIHGEKQISLYNDFFGNIEPELEPSWMGSAKEFTELQERITAQEWSVFDDEGNWLGTSEY</sequence>
<comment type="caution">
    <text evidence="1">The sequence shown here is derived from an EMBL/GenBank/DDBJ whole genome shotgun (WGS) entry which is preliminary data.</text>
</comment>
<name>A0A395TYE3_VIBCL</name>
<evidence type="ECO:0000313" key="1">
    <source>
        <dbReference type="EMBL" id="RGP89807.1"/>
    </source>
</evidence>
<dbReference type="EMBL" id="MCBA01000067">
    <property type="protein sequence ID" value="RGP89807.1"/>
    <property type="molecule type" value="Genomic_DNA"/>
</dbReference>
<accession>A0A395TYE3</accession>
<dbReference type="AlphaFoldDB" id="A0A395TYE3"/>
<gene>
    <name evidence="1" type="ORF">BC353_09600</name>
</gene>
<evidence type="ECO:0000313" key="2">
    <source>
        <dbReference type="Proteomes" id="UP000266701"/>
    </source>
</evidence>
<organism evidence="1 2">
    <name type="scientific">Vibrio cholerae</name>
    <dbReference type="NCBI Taxonomy" id="666"/>
    <lineage>
        <taxon>Bacteria</taxon>
        <taxon>Pseudomonadati</taxon>
        <taxon>Pseudomonadota</taxon>
        <taxon>Gammaproteobacteria</taxon>
        <taxon>Vibrionales</taxon>
        <taxon>Vibrionaceae</taxon>
        <taxon>Vibrio</taxon>
    </lineage>
</organism>
<proteinExistence type="predicted"/>
<reference evidence="1 2" key="1">
    <citation type="journal article" date="2017" name="Emerg. Infect. Dis.">
        <title>Carbapenemase VCC-1-Producing Vibrio cholerae in Coastal Waters of Germany.</title>
        <authorList>
            <person name="Hammerl J.A."/>
            <person name="Jackel C."/>
            <person name="Bortolaia V."/>
            <person name="Schwartz K."/>
            <person name="Bier N."/>
            <person name="Hendriksen R.S."/>
            <person name="Guerra B."/>
            <person name="Strauch E."/>
        </authorList>
    </citation>
    <scope>NUCLEOTIDE SEQUENCE [LARGE SCALE GENOMIC DNA]</scope>
    <source>
        <strain evidence="1 2">VN-2825</strain>
    </source>
</reference>